<evidence type="ECO:0000313" key="5">
    <source>
        <dbReference type="Proteomes" id="UP000095679"/>
    </source>
</evidence>
<dbReference type="EMBL" id="CYZL01000019">
    <property type="protein sequence ID" value="CUO63597.1"/>
    <property type="molecule type" value="Genomic_DNA"/>
</dbReference>
<evidence type="ECO:0000313" key="2">
    <source>
        <dbReference type="EMBL" id="CUN06881.1"/>
    </source>
</evidence>
<evidence type="ECO:0000313" key="4">
    <source>
        <dbReference type="Proteomes" id="UP000095390"/>
    </source>
</evidence>
<evidence type="ECO:0000313" key="3">
    <source>
        <dbReference type="EMBL" id="CUO63597.1"/>
    </source>
</evidence>
<organism evidence="3 5">
    <name type="scientific">Anaerobutyricum hallii</name>
    <dbReference type="NCBI Taxonomy" id="39488"/>
    <lineage>
        <taxon>Bacteria</taxon>
        <taxon>Bacillati</taxon>
        <taxon>Bacillota</taxon>
        <taxon>Clostridia</taxon>
        <taxon>Lachnospirales</taxon>
        <taxon>Lachnospiraceae</taxon>
        <taxon>Anaerobutyricum</taxon>
    </lineage>
</organism>
<keyword evidence="1" id="KW-0472">Membrane</keyword>
<dbReference type="RefSeq" id="WP_022170058.1">
    <property type="nucleotide sequence ID" value="NZ_BLYK01000012.1"/>
</dbReference>
<dbReference type="Proteomes" id="UP000095390">
    <property type="component" value="Unassembled WGS sequence"/>
</dbReference>
<evidence type="ECO:0008006" key="6">
    <source>
        <dbReference type="Google" id="ProtNLM"/>
    </source>
</evidence>
<accession>A0A174GQQ6</accession>
<dbReference type="Gene3D" id="3.90.70.10">
    <property type="entry name" value="Cysteine proteinases"/>
    <property type="match status" value="1"/>
</dbReference>
<feature type="transmembrane region" description="Helical" evidence="1">
    <location>
        <begin position="7"/>
        <end position="26"/>
    </location>
</feature>
<protein>
    <recommendedName>
        <fullName evidence="6">Peptidase C39 domain-containing protein</fullName>
    </recommendedName>
</protein>
<dbReference type="SUPFAM" id="SSF82171">
    <property type="entry name" value="DPP6 N-terminal domain-like"/>
    <property type="match status" value="1"/>
</dbReference>
<evidence type="ECO:0000256" key="1">
    <source>
        <dbReference type="SAM" id="Phobius"/>
    </source>
</evidence>
<proteinExistence type="predicted"/>
<gene>
    <name evidence="3" type="ORF">ERS852450_02127</name>
    <name evidence="2" type="ORF">ERS852578_01988</name>
</gene>
<name>A0A174GQQ6_9FIRM</name>
<dbReference type="OrthoDB" id="1761263at2"/>
<keyword evidence="1" id="KW-1133">Transmembrane helix</keyword>
<reference evidence="4 5" key="1">
    <citation type="submission" date="2015-09" db="EMBL/GenBank/DDBJ databases">
        <authorList>
            <consortium name="Pathogen Informatics"/>
        </authorList>
    </citation>
    <scope>NUCLEOTIDE SEQUENCE [LARGE SCALE GENOMIC DNA]</scope>
    <source>
        <strain evidence="3 5">2789STDY5834835</strain>
        <strain evidence="2 4">2789STDY5834966</strain>
    </source>
</reference>
<dbReference type="Proteomes" id="UP000095679">
    <property type="component" value="Unassembled WGS sequence"/>
</dbReference>
<keyword evidence="1" id="KW-0812">Transmembrane</keyword>
<dbReference type="EMBL" id="CYYC01000024">
    <property type="protein sequence ID" value="CUN06881.1"/>
    <property type="molecule type" value="Genomic_DNA"/>
</dbReference>
<dbReference type="AlphaFoldDB" id="A0A174GQQ6"/>
<sequence>MSKNVQLIILHIAVAVLCFIGALVFFNNRMGMEKGSAVAELANPSYPVLEIGNDTSSYNLMAGYKEDIDLSLVRNQITLTNNKNAVILKLHDYDYDITAIQYTLFEKTPDKPTETGTLNQLTKNKKKNIKLGTLTFKNTLSENKVYYLKMAVRLNDSTRIYFYTKVQSGSGYHLDDYLAFVLKFHNNLFDKATMDENASYLETSADTIDDNLESVSINSGREAVSFGNMEVKQETKPRITLQEMNNTYTVIRVNTILSTEISDGVIQYYDLSETYKLRYTADRMYLLDYERTMDAYYNESIIDSANNLISLGIQNEKNISYIYSDKGYRVCFAVEGQLWYYDYQSSDMYKIYSLASENISDIRNATGNHGIKLLSMDDKGNIFYLVYGYINRGRHEGMNGIQVMKYDAKTNCNEEISFLSTSLPYDSMKEDLEKFSYLNSKSVFYCILEGDLHEIDLEKKKDKILESGLVNESLTASKDQSIIAIEKEQNLYKNKQIEMIDLESGKKQNFTTGSDKRIRAVGFLSNDFIYGEANAVNVSKSSNGTVSFPITKIHIVDINGKTIKEYQKAGRYIMSTQIKGSILEMTLGKRTGGKIQKTGTKDYIRYKEKEESDAVTLTSKYTDTYWTQLYLKFPNYVYIQVVPDLLLTKIMVNEDDVTLNLSNSGEQLEQYFVYASGTQKAVYTNLTEAIARAYTERGNVIDSKENVLWKCIYADYAQVAGMDNVVKVQSDAKSLAGCLSMIAAVNGKEAAPDSIDIGKGSIEQLMKKYSGHTARNLTGCTVDEILYYVSQGSPVLAKLNSNRYVIVMSYNATKIRYLDPVTGKSTAASRTDVTNRLEKSGKVFYSYIAD</sequence>